<dbReference type="SUPFAM" id="SSF53850">
    <property type="entry name" value="Periplasmic binding protein-like II"/>
    <property type="match status" value="1"/>
</dbReference>
<dbReference type="PANTHER" id="PTHR35936:SF19">
    <property type="entry name" value="AMINO-ACID-BINDING PROTEIN YXEM-RELATED"/>
    <property type="match status" value="1"/>
</dbReference>
<dbReference type="Proteomes" id="UP000624279">
    <property type="component" value="Unassembled WGS sequence"/>
</dbReference>
<dbReference type="Gene3D" id="3.40.190.10">
    <property type="entry name" value="Periplasmic binding protein-like II"/>
    <property type="match status" value="2"/>
</dbReference>
<dbReference type="SMART" id="SM00062">
    <property type="entry name" value="PBPb"/>
    <property type="match status" value="1"/>
</dbReference>
<dbReference type="EMBL" id="JACOGA010000027">
    <property type="protein sequence ID" value="MBC3875959.1"/>
    <property type="molecule type" value="Genomic_DNA"/>
</dbReference>
<accession>A0ABR6YHP4</accession>
<dbReference type="RefSeq" id="WP_186943967.1">
    <property type="nucleotide sequence ID" value="NZ_JACOGA010000027.1"/>
</dbReference>
<protein>
    <submittedName>
        <fullName evidence="3">Transporter substrate-binding domain-containing protein</fullName>
    </submittedName>
</protein>
<dbReference type="PANTHER" id="PTHR35936">
    <property type="entry name" value="MEMBRANE-BOUND LYTIC MUREIN TRANSGLYCOSYLASE F"/>
    <property type="match status" value="1"/>
</dbReference>
<feature type="domain" description="Solute-binding protein family 3/N-terminal" evidence="2">
    <location>
        <begin position="38"/>
        <end position="265"/>
    </location>
</feature>
<keyword evidence="4" id="KW-1185">Reference proteome</keyword>
<evidence type="ECO:0000259" key="2">
    <source>
        <dbReference type="SMART" id="SM00062"/>
    </source>
</evidence>
<comment type="caution">
    <text evidence="3">The sequence shown here is derived from an EMBL/GenBank/DDBJ whole genome shotgun (WGS) entry which is preliminary data.</text>
</comment>
<name>A0ABR6YHP4_9BURK</name>
<dbReference type="InterPro" id="IPR001638">
    <property type="entry name" value="Solute-binding_3/MltF_N"/>
</dbReference>
<reference evidence="3 4" key="1">
    <citation type="submission" date="2020-08" db="EMBL/GenBank/DDBJ databases">
        <title>Novel species isolated from subtropical streams in China.</title>
        <authorList>
            <person name="Lu H."/>
        </authorList>
    </citation>
    <scope>NUCLEOTIDE SEQUENCE [LARGE SCALE GENOMIC DNA]</scope>
    <source>
        <strain evidence="3 4">LX15W</strain>
    </source>
</reference>
<evidence type="ECO:0000313" key="3">
    <source>
        <dbReference type="EMBL" id="MBC3875959.1"/>
    </source>
</evidence>
<evidence type="ECO:0000256" key="1">
    <source>
        <dbReference type="ARBA" id="ARBA00022729"/>
    </source>
</evidence>
<keyword evidence="1" id="KW-0732">Signal</keyword>
<evidence type="ECO:0000313" key="4">
    <source>
        <dbReference type="Proteomes" id="UP000624279"/>
    </source>
</evidence>
<organism evidence="3 4">
    <name type="scientific">Undibacterium flavidum</name>
    <dbReference type="NCBI Taxonomy" id="2762297"/>
    <lineage>
        <taxon>Bacteria</taxon>
        <taxon>Pseudomonadati</taxon>
        <taxon>Pseudomonadota</taxon>
        <taxon>Betaproteobacteria</taxon>
        <taxon>Burkholderiales</taxon>
        <taxon>Oxalobacteraceae</taxon>
        <taxon>Undibacterium</taxon>
    </lineage>
</organism>
<sequence>MRSQSPLWQFGISLYRVVIAATIFGLSINNAAAQETVYLQTIEEFDRDGKPVPLAKPNLELLRYIAKDLNLQFDVKRVPWKRAMDNALASDIVLMGMSITTERKKKFIFSDPINANGNWLITRCDAKFKFDSLNDLKGKLIGVVLGTSAGEEFDAQMNTLFKIENDTGAGISRLQKLMAKRMDALVWYGITSSYQDMQAQINRNYASQKLPNDTDTSQPFCVLPRPISIVSNHFAMRINSDNQRLLERINQALQRGRKVGVIPPVRATNLD</sequence>
<gene>
    <name evidence="3" type="ORF">H8K55_20390</name>
</gene>
<dbReference type="Pfam" id="PF00497">
    <property type="entry name" value="SBP_bac_3"/>
    <property type="match status" value="1"/>
</dbReference>
<proteinExistence type="predicted"/>